<evidence type="ECO:0000256" key="10">
    <source>
        <dbReference type="SAM" id="Phobius"/>
    </source>
</evidence>
<evidence type="ECO:0000256" key="9">
    <source>
        <dbReference type="ARBA" id="ARBA00039865"/>
    </source>
</evidence>
<evidence type="ECO:0000256" key="2">
    <source>
        <dbReference type="ARBA" id="ARBA00022692"/>
    </source>
</evidence>
<dbReference type="InterPro" id="IPR051008">
    <property type="entry name" value="Telomere_Capping_Maintenance"/>
</dbReference>
<dbReference type="PANTHER" id="PTHR35518">
    <property type="entry name" value="MAINTENANCE OF TELOMOERE CAPPING"/>
    <property type="match status" value="1"/>
</dbReference>
<reference evidence="14" key="1">
    <citation type="submission" date="2016-03" db="EMBL/GenBank/DDBJ databases">
        <authorList>
            <person name="Devillers Hugo."/>
        </authorList>
    </citation>
    <scope>NUCLEOTIDE SEQUENCE [LARGE SCALE GENOMIC DNA]</scope>
</reference>
<dbReference type="AlphaFoldDB" id="A0A1G4KD08"/>
<evidence type="ECO:0000256" key="3">
    <source>
        <dbReference type="ARBA" id="ARBA00022729"/>
    </source>
</evidence>
<organism evidence="13 14">
    <name type="scientific">Lachancea nothofagi CBS 11611</name>
    <dbReference type="NCBI Taxonomy" id="1266666"/>
    <lineage>
        <taxon>Eukaryota</taxon>
        <taxon>Fungi</taxon>
        <taxon>Dikarya</taxon>
        <taxon>Ascomycota</taxon>
        <taxon>Saccharomycotina</taxon>
        <taxon>Saccharomycetes</taxon>
        <taxon>Saccharomycetales</taxon>
        <taxon>Saccharomycetaceae</taxon>
        <taxon>Lachancea</taxon>
    </lineage>
</organism>
<protein>
    <recommendedName>
        <fullName evidence="9">Maintenance of telomere capping protein 6</fullName>
    </recommendedName>
</protein>
<evidence type="ECO:0000259" key="12">
    <source>
        <dbReference type="Pfam" id="PF25506"/>
    </source>
</evidence>
<evidence type="ECO:0000313" key="13">
    <source>
        <dbReference type="EMBL" id="SCV02237.1"/>
    </source>
</evidence>
<comment type="function">
    <text evidence="7">May be involved in telomere capping.</text>
</comment>
<dbReference type="EMBL" id="LT598452">
    <property type="protein sequence ID" value="SCV02237.1"/>
    <property type="molecule type" value="Genomic_DNA"/>
</dbReference>
<keyword evidence="3 11" id="KW-0732">Signal</keyword>
<proteinExistence type="inferred from homology"/>
<evidence type="ECO:0000256" key="11">
    <source>
        <dbReference type="SAM" id="SignalP"/>
    </source>
</evidence>
<evidence type="ECO:0000256" key="1">
    <source>
        <dbReference type="ARBA" id="ARBA00004479"/>
    </source>
</evidence>
<evidence type="ECO:0000256" key="4">
    <source>
        <dbReference type="ARBA" id="ARBA00022989"/>
    </source>
</evidence>
<comment type="similarity">
    <text evidence="8">Belongs to the MTC6 family.</text>
</comment>
<name>A0A1G4KD08_9SACH</name>
<feature type="chain" id="PRO_5009236486" description="Maintenance of telomere capping protein 6" evidence="11">
    <location>
        <begin position="20"/>
        <end position="502"/>
    </location>
</feature>
<dbReference type="Proteomes" id="UP000189911">
    <property type="component" value="Chromosome F"/>
</dbReference>
<dbReference type="PANTHER" id="PTHR35518:SF2">
    <property type="entry name" value="MAINTENANCE OF TELOMERE CAPPING PROTEIN 6"/>
    <property type="match status" value="1"/>
</dbReference>
<feature type="transmembrane region" description="Helical" evidence="10">
    <location>
        <begin position="450"/>
        <end position="473"/>
    </location>
</feature>
<feature type="domain" description="MTC6 partial TIM-barrel" evidence="12">
    <location>
        <begin position="24"/>
        <end position="303"/>
    </location>
</feature>
<dbReference type="GO" id="GO:0016020">
    <property type="term" value="C:membrane"/>
    <property type="evidence" value="ECO:0007669"/>
    <property type="project" value="UniProtKB-SubCell"/>
</dbReference>
<gene>
    <name evidence="13" type="ORF">LANO_0F16204G</name>
</gene>
<keyword evidence="5 10" id="KW-0472">Membrane</keyword>
<keyword evidence="2 10" id="KW-0812">Transmembrane</keyword>
<feature type="signal peptide" evidence="11">
    <location>
        <begin position="1"/>
        <end position="19"/>
    </location>
</feature>
<evidence type="ECO:0000256" key="5">
    <source>
        <dbReference type="ARBA" id="ARBA00023136"/>
    </source>
</evidence>
<evidence type="ECO:0000313" key="14">
    <source>
        <dbReference type="Proteomes" id="UP000189911"/>
    </source>
</evidence>
<comment type="subcellular location">
    <subcellularLocation>
        <location evidence="1">Membrane</location>
        <topology evidence="1">Single-pass type I membrane protein</topology>
    </subcellularLocation>
</comment>
<keyword evidence="4 10" id="KW-1133">Transmembrane helix</keyword>
<sequence>MSLVLYELLLTLVVKVVFCQQFWPSLSAGPQLALRSQRDAGTNISIDQVSLTGVYLNNAAIAGDNNNGSEALDIFSHLLGVGVQSYVIELNSSDNMNLSLSNSNTSFGSVLTSLKQYVADSNNVLNANMLVLLLRLAPADTKSNSTTPTNNITAELESNLGLSTLYTPLQLASDRAAGLTQNYKGKDSSQGWPTMDYFLYRLQKRVLVAYIDSNTSARLPSEYVFDSHILNYETNNATNSCPLYQESGLTTTANESWRFLESQFLPSDIHEYIMCGYSPIVSNEYTKDSISSISGLLQNSLLWSWAYNEPNTYEPVKSNSTSLVARRCTVVNYMESNSTSSWVVANCYDKKRSVCRHKDNVFDWVISKLSDDYFSTHEDSDNDVCPTNYTLSFPQTPLQEMALNNYLRNSASSDLEAWIDLNSVSVPDCWVPGGPYASCPYQKDVSARSFVGIITPVSVFSTATIVLLIILTWRKVPIQDNRKRWKKVIHLHSTTETDGVPS</sequence>
<dbReference type="OrthoDB" id="5573651at2759"/>
<dbReference type="InterPro" id="IPR057530">
    <property type="entry name" value="TIM-barrel_MTC6"/>
</dbReference>
<evidence type="ECO:0000256" key="6">
    <source>
        <dbReference type="ARBA" id="ARBA00023180"/>
    </source>
</evidence>
<keyword evidence="6" id="KW-0325">Glycoprotein</keyword>
<evidence type="ECO:0000256" key="8">
    <source>
        <dbReference type="ARBA" id="ARBA00038159"/>
    </source>
</evidence>
<accession>A0A1G4KD08</accession>
<dbReference type="Pfam" id="PF25506">
    <property type="entry name" value="TIM-barrel_MTC6"/>
    <property type="match status" value="1"/>
</dbReference>
<evidence type="ECO:0000256" key="7">
    <source>
        <dbReference type="ARBA" id="ARBA00037703"/>
    </source>
</evidence>
<keyword evidence="14" id="KW-1185">Reference proteome</keyword>